<dbReference type="EMBL" id="MCFC01000023">
    <property type="protein sequence ID" value="ORY29804.1"/>
    <property type="molecule type" value="Genomic_DNA"/>
</dbReference>
<keyword evidence="2" id="KW-1185">Reference proteome</keyword>
<evidence type="ECO:0000313" key="1">
    <source>
        <dbReference type="EMBL" id="ORY29804.1"/>
    </source>
</evidence>
<reference evidence="1 2" key="1">
    <citation type="submission" date="2016-07" db="EMBL/GenBank/DDBJ databases">
        <title>Pervasive Adenine N6-methylation of Active Genes in Fungi.</title>
        <authorList>
            <consortium name="DOE Joint Genome Institute"/>
            <person name="Mondo S.J."/>
            <person name="Dannebaum R.O."/>
            <person name="Kuo R.C."/>
            <person name="Labutti K."/>
            <person name="Haridas S."/>
            <person name="Kuo A."/>
            <person name="Salamov A."/>
            <person name="Ahrendt S.R."/>
            <person name="Lipzen A."/>
            <person name="Sullivan W."/>
            <person name="Andreopoulos W.B."/>
            <person name="Clum A."/>
            <person name="Lindquist E."/>
            <person name="Daum C."/>
            <person name="Ramamoorthy G.K."/>
            <person name="Gryganskyi A."/>
            <person name="Culley D."/>
            <person name="Magnuson J.K."/>
            <person name="James T.Y."/>
            <person name="O'Malley M.A."/>
            <person name="Stajich J.E."/>
            <person name="Spatafora J.W."/>
            <person name="Visel A."/>
            <person name="Grigoriev I.V."/>
        </authorList>
    </citation>
    <scope>NUCLEOTIDE SEQUENCE [LARGE SCALE GENOMIC DNA]</scope>
    <source>
        <strain evidence="1 2">68-887.2</strain>
    </source>
</reference>
<gene>
    <name evidence="1" type="ORF">BCR39DRAFT_558922</name>
</gene>
<dbReference type="InParanoid" id="A0A1Y2B4Z1"/>
<evidence type="ECO:0000313" key="2">
    <source>
        <dbReference type="Proteomes" id="UP000193986"/>
    </source>
</evidence>
<sequence length="205" mass="22272">MTSPVATLLSTVSRVLSTVPKTIPSLITRTLAPTANTNATTPLNPTETEPPFSMNCATSTDSPELYQIEIGSYTSADEEHHQMLLSQAFKHTQRTGNTTAVYSVDGDRVTVNTACVSLNLFWPDTEVPLVQTVDLDRRKEFLPMYGGCSIGEAQYADEIGNGDAQHTISVYGLRQKVGSTGSTNRASRLDPFRDLERIKGEGDSV</sequence>
<dbReference type="AlphaFoldDB" id="A0A1Y2B4Z1"/>
<accession>A0A1Y2B4Z1</accession>
<organism evidence="1 2">
    <name type="scientific">Naematelia encephala</name>
    <dbReference type="NCBI Taxonomy" id="71784"/>
    <lineage>
        <taxon>Eukaryota</taxon>
        <taxon>Fungi</taxon>
        <taxon>Dikarya</taxon>
        <taxon>Basidiomycota</taxon>
        <taxon>Agaricomycotina</taxon>
        <taxon>Tremellomycetes</taxon>
        <taxon>Tremellales</taxon>
        <taxon>Naemateliaceae</taxon>
        <taxon>Naematelia</taxon>
    </lineage>
</organism>
<comment type="caution">
    <text evidence="1">The sequence shown here is derived from an EMBL/GenBank/DDBJ whole genome shotgun (WGS) entry which is preliminary data.</text>
</comment>
<name>A0A1Y2B4Z1_9TREE</name>
<dbReference type="Proteomes" id="UP000193986">
    <property type="component" value="Unassembled WGS sequence"/>
</dbReference>
<protein>
    <submittedName>
        <fullName evidence="1">Uncharacterized protein</fullName>
    </submittedName>
</protein>
<proteinExistence type="predicted"/>